<sequence length="78" mass="8842">MLLFIVDIGVPIHSVLSQFEGQSFRLWTVFVCPNKSSLSLFAASSSSSSRRRAPLRRYYFLSTLFLLPLACITITLRD</sequence>
<gene>
    <name evidence="2" type="ORF">CCAM_LOCUS45188</name>
</gene>
<keyword evidence="1" id="KW-1133">Transmembrane helix</keyword>
<evidence type="ECO:0000256" key="1">
    <source>
        <dbReference type="SAM" id="Phobius"/>
    </source>
</evidence>
<keyword evidence="1" id="KW-0812">Transmembrane</keyword>
<dbReference type="AlphaFoldDB" id="A0A484NR34"/>
<accession>A0A484NR34</accession>
<feature type="transmembrane region" description="Helical" evidence="1">
    <location>
        <begin position="58"/>
        <end position="76"/>
    </location>
</feature>
<dbReference type="Proteomes" id="UP000595140">
    <property type="component" value="Unassembled WGS sequence"/>
</dbReference>
<proteinExistence type="predicted"/>
<dbReference type="EMBL" id="OOIL02006874">
    <property type="protein sequence ID" value="VFR03413.1"/>
    <property type="molecule type" value="Genomic_DNA"/>
</dbReference>
<keyword evidence="3" id="KW-1185">Reference proteome</keyword>
<reference evidence="2 3" key="1">
    <citation type="submission" date="2018-04" db="EMBL/GenBank/DDBJ databases">
        <authorList>
            <person name="Vogel A."/>
        </authorList>
    </citation>
    <scope>NUCLEOTIDE SEQUENCE [LARGE SCALE GENOMIC DNA]</scope>
</reference>
<organism evidence="2 3">
    <name type="scientific">Cuscuta campestris</name>
    <dbReference type="NCBI Taxonomy" id="132261"/>
    <lineage>
        <taxon>Eukaryota</taxon>
        <taxon>Viridiplantae</taxon>
        <taxon>Streptophyta</taxon>
        <taxon>Embryophyta</taxon>
        <taxon>Tracheophyta</taxon>
        <taxon>Spermatophyta</taxon>
        <taxon>Magnoliopsida</taxon>
        <taxon>eudicotyledons</taxon>
        <taxon>Gunneridae</taxon>
        <taxon>Pentapetalae</taxon>
        <taxon>asterids</taxon>
        <taxon>lamiids</taxon>
        <taxon>Solanales</taxon>
        <taxon>Convolvulaceae</taxon>
        <taxon>Cuscuteae</taxon>
        <taxon>Cuscuta</taxon>
        <taxon>Cuscuta subgen. Grammica</taxon>
        <taxon>Cuscuta sect. Cleistogrammica</taxon>
    </lineage>
</organism>
<evidence type="ECO:0000313" key="2">
    <source>
        <dbReference type="EMBL" id="VFR03413.1"/>
    </source>
</evidence>
<keyword evidence="1" id="KW-0472">Membrane</keyword>
<evidence type="ECO:0000313" key="3">
    <source>
        <dbReference type="Proteomes" id="UP000595140"/>
    </source>
</evidence>
<name>A0A484NR34_9ASTE</name>
<protein>
    <submittedName>
        <fullName evidence="2">Uncharacterized protein</fullName>
    </submittedName>
</protein>